<dbReference type="InterPro" id="IPR023365">
    <property type="entry name" value="Sortase_dom-sf"/>
</dbReference>
<dbReference type="EMBL" id="JACCBM010000001">
    <property type="protein sequence ID" value="NYD72226.1"/>
    <property type="molecule type" value="Genomic_DNA"/>
</dbReference>
<sequence>MARAGAPLALAAALVAGVVTGCSAPASTAVTAPATSPDGSPAAVAPTAAPAPASSPAAVAPAVPEVPRTDAALPASIPAVPEPARVEVPALGIDVSVLPEGIDDAGALALPEDPGVASWYRYGPSPFGDAGSSVIAAHVDSLEYGLGDFASLAGAAPGTEVVVSAVDGSTTAFAVVSVETADKTGVPWATVFDRTGEPRLTLITCGGEFDYGTGHYLSNVIVTAAPVT</sequence>
<dbReference type="Proteomes" id="UP000549913">
    <property type="component" value="Unassembled WGS sequence"/>
</dbReference>
<organism evidence="4 5">
    <name type="scientific">Herbiconiux flava</name>
    <dbReference type="NCBI Taxonomy" id="881268"/>
    <lineage>
        <taxon>Bacteria</taxon>
        <taxon>Bacillati</taxon>
        <taxon>Actinomycetota</taxon>
        <taxon>Actinomycetes</taxon>
        <taxon>Micrococcales</taxon>
        <taxon>Microbacteriaceae</taxon>
        <taxon>Herbiconiux</taxon>
    </lineage>
</organism>
<name>A0A852STC5_9MICO</name>
<feature type="chain" id="PRO_5038449146" description="Class F sortase" evidence="3">
    <location>
        <begin position="29"/>
        <end position="228"/>
    </location>
</feature>
<dbReference type="Pfam" id="PF04203">
    <property type="entry name" value="Sortase"/>
    <property type="match status" value="1"/>
</dbReference>
<keyword evidence="1" id="KW-0378">Hydrolase</keyword>
<gene>
    <name evidence="4" type="ORF">BJ984_003384</name>
</gene>
<dbReference type="InterPro" id="IPR005754">
    <property type="entry name" value="Sortase"/>
</dbReference>
<comment type="caution">
    <text evidence="4">The sequence shown here is derived from an EMBL/GenBank/DDBJ whole genome shotgun (WGS) entry which is preliminary data.</text>
</comment>
<evidence type="ECO:0000256" key="2">
    <source>
        <dbReference type="SAM" id="MobiDB-lite"/>
    </source>
</evidence>
<keyword evidence="3" id="KW-0732">Signal</keyword>
<protein>
    <recommendedName>
        <fullName evidence="6">Class F sortase</fullName>
    </recommendedName>
</protein>
<evidence type="ECO:0000313" key="5">
    <source>
        <dbReference type="Proteomes" id="UP000549913"/>
    </source>
</evidence>
<reference evidence="4 5" key="1">
    <citation type="submission" date="2020-07" db="EMBL/GenBank/DDBJ databases">
        <title>Sequencing the genomes of 1000 actinobacteria strains.</title>
        <authorList>
            <person name="Klenk H.-P."/>
        </authorList>
    </citation>
    <scope>NUCLEOTIDE SEQUENCE [LARGE SCALE GENOMIC DNA]</scope>
    <source>
        <strain evidence="4 5">DSM 26474</strain>
    </source>
</reference>
<dbReference type="Gene3D" id="2.40.260.10">
    <property type="entry name" value="Sortase"/>
    <property type="match status" value="1"/>
</dbReference>
<evidence type="ECO:0000256" key="1">
    <source>
        <dbReference type="ARBA" id="ARBA00022801"/>
    </source>
</evidence>
<dbReference type="PROSITE" id="PS51257">
    <property type="entry name" value="PROKAR_LIPOPROTEIN"/>
    <property type="match status" value="1"/>
</dbReference>
<feature type="signal peptide" evidence="3">
    <location>
        <begin position="1"/>
        <end position="28"/>
    </location>
</feature>
<dbReference type="GO" id="GO:0016787">
    <property type="term" value="F:hydrolase activity"/>
    <property type="evidence" value="ECO:0007669"/>
    <property type="project" value="UniProtKB-KW"/>
</dbReference>
<dbReference type="InterPro" id="IPR042001">
    <property type="entry name" value="Sortase_F"/>
</dbReference>
<dbReference type="CDD" id="cd05829">
    <property type="entry name" value="Sortase_F"/>
    <property type="match status" value="1"/>
</dbReference>
<evidence type="ECO:0000313" key="4">
    <source>
        <dbReference type="EMBL" id="NYD72226.1"/>
    </source>
</evidence>
<dbReference type="SUPFAM" id="SSF63817">
    <property type="entry name" value="Sortase"/>
    <property type="match status" value="1"/>
</dbReference>
<keyword evidence="5" id="KW-1185">Reference proteome</keyword>
<proteinExistence type="predicted"/>
<dbReference type="AlphaFoldDB" id="A0A852STC5"/>
<accession>A0A852STC5</accession>
<evidence type="ECO:0008006" key="6">
    <source>
        <dbReference type="Google" id="ProtNLM"/>
    </source>
</evidence>
<dbReference type="RefSeq" id="WP_179549027.1">
    <property type="nucleotide sequence ID" value="NZ_BSEW01000002.1"/>
</dbReference>
<feature type="region of interest" description="Disordered" evidence="2">
    <location>
        <begin position="28"/>
        <end position="62"/>
    </location>
</feature>
<evidence type="ECO:0000256" key="3">
    <source>
        <dbReference type="SAM" id="SignalP"/>
    </source>
</evidence>